<gene>
    <name evidence="1" type="ORF">ACFOZ0_06110</name>
</gene>
<accession>A0ABV7S8L2</accession>
<comment type="caution">
    <text evidence="1">The sequence shown here is derived from an EMBL/GenBank/DDBJ whole genome shotgun (WGS) entry which is preliminary data.</text>
</comment>
<dbReference type="Proteomes" id="UP001595701">
    <property type="component" value="Unassembled WGS sequence"/>
</dbReference>
<protein>
    <submittedName>
        <fullName evidence="1">Uncharacterized protein</fullName>
    </submittedName>
</protein>
<organism evidence="1 2">
    <name type="scientific">Streptomyces yaanensis</name>
    <dbReference type="NCBI Taxonomy" id="1142239"/>
    <lineage>
        <taxon>Bacteria</taxon>
        <taxon>Bacillati</taxon>
        <taxon>Actinomycetota</taxon>
        <taxon>Actinomycetes</taxon>
        <taxon>Kitasatosporales</taxon>
        <taxon>Streptomycetaceae</taxon>
        <taxon>Streptomyces</taxon>
    </lineage>
</organism>
<reference evidence="2" key="1">
    <citation type="journal article" date="2019" name="Int. J. Syst. Evol. Microbiol.">
        <title>The Global Catalogue of Microorganisms (GCM) 10K type strain sequencing project: providing services to taxonomists for standard genome sequencing and annotation.</title>
        <authorList>
            <consortium name="The Broad Institute Genomics Platform"/>
            <consortium name="The Broad Institute Genome Sequencing Center for Infectious Disease"/>
            <person name="Wu L."/>
            <person name="Ma J."/>
        </authorList>
    </citation>
    <scope>NUCLEOTIDE SEQUENCE [LARGE SCALE GENOMIC DNA]</scope>
    <source>
        <strain evidence="2">CGMCC 4.7035</strain>
    </source>
</reference>
<sequence>MLKAASSTPERRAIHREALELFTPCARGEFKAKMLLSLGLLGRADERLTDAELW</sequence>
<evidence type="ECO:0000313" key="1">
    <source>
        <dbReference type="EMBL" id="MFC3572858.1"/>
    </source>
</evidence>
<evidence type="ECO:0000313" key="2">
    <source>
        <dbReference type="Proteomes" id="UP001595701"/>
    </source>
</evidence>
<keyword evidence="2" id="KW-1185">Reference proteome</keyword>
<name>A0ABV7S8L2_9ACTN</name>
<dbReference type="RefSeq" id="WP_310778533.1">
    <property type="nucleotide sequence ID" value="NZ_JBHRWR010000003.1"/>
</dbReference>
<dbReference type="EMBL" id="JBHRWR010000003">
    <property type="protein sequence ID" value="MFC3572858.1"/>
    <property type="molecule type" value="Genomic_DNA"/>
</dbReference>
<proteinExistence type="predicted"/>